<dbReference type="EMBL" id="BTGU01000049">
    <property type="protein sequence ID" value="GMN54094.1"/>
    <property type="molecule type" value="Genomic_DNA"/>
</dbReference>
<evidence type="ECO:0000313" key="2">
    <source>
        <dbReference type="EMBL" id="GMN54094.1"/>
    </source>
</evidence>
<keyword evidence="3" id="KW-1185">Reference proteome</keyword>
<proteinExistence type="predicted"/>
<feature type="compositionally biased region" description="Polar residues" evidence="1">
    <location>
        <begin position="118"/>
        <end position="142"/>
    </location>
</feature>
<sequence>MVIGRLMVSAAWTHSPTNPYSGVRAGIITAPSIFSLVNASMNRISGELPLSIKTRRTTLSAIQISPINASLCGWSSLLASSSVKVIGVLSWQQILATCSAMFMYSPRSEPPRFADITSPATSGGTSSISTKNCGQCAPTLNH</sequence>
<name>A0AA88AK18_FICCA</name>
<dbReference type="Proteomes" id="UP001187192">
    <property type="component" value="Unassembled WGS sequence"/>
</dbReference>
<feature type="region of interest" description="Disordered" evidence="1">
    <location>
        <begin position="117"/>
        <end position="142"/>
    </location>
</feature>
<dbReference type="AlphaFoldDB" id="A0AA88AK18"/>
<evidence type="ECO:0000313" key="3">
    <source>
        <dbReference type="Proteomes" id="UP001187192"/>
    </source>
</evidence>
<reference evidence="2" key="1">
    <citation type="submission" date="2023-07" db="EMBL/GenBank/DDBJ databases">
        <title>draft genome sequence of fig (Ficus carica).</title>
        <authorList>
            <person name="Takahashi T."/>
            <person name="Nishimura K."/>
        </authorList>
    </citation>
    <scope>NUCLEOTIDE SEQUENCE</scope>
</reference>
<organism evidence="2 3">
    <name type="scientific">Ficus carica</name>
    <name type="common">Common fig</name>
    <dbReference type="NCBI Taxonomy" id="3494"/>
    <lineage>
        <taxon>Eukaryota</taxon>
        <taxon>Viridiplantae</taxon>
        <taxon>Streptophyta</taxon>
        <taxon>Embryophyta</taxon>
        <taxon>Tracheophyta</taxon>
        <taxon>Spermatophyta</taxon>
        <taxon>Magnoliopsida</taxon>
        <taxon>eudicotyledons</taxon>
        <taxon>Gunneridae</taxon>
        <taxon>Pentapetalae</taxon>
        <taxon>rosids</taxon>
        <taxon>fabids</taxon>
        <taxon>Rosales</taxon>
        <taxon>Moraceae</taxon>
        <taxon>Ficeae</taxon>
        <taxon>Ficus</taxon>
    </lineage>
</organism>
<accession>A0AA88AK18</accession>
<evidence type="ECO:0000256" key="1">
    <source>
        <dbReference type="SAM" id="MobiDB-lite"/>
    </source>
</evidence>
<comment type="caution">
    <text evidence="2">The sequence shown here is derived from an EMBL/GenBank/DDBJ whole genome shotgun (WGS) entry which is preliminary data.</text>
</comment>
<gene>
    <name evidence="2" type="ORF">TIFTF001_023227</name>
</gene>
<protein>
    <submittedName>
        <fullName evidence="2">Uncharacterized protein</fullName>
    </submittedName>
</protein>